<protein>
    <recommendedName>
        <fullName evidence="6">PH domain-containing protein</fullName>
    </recommendedName>
</protein>
<keyword evidence="5" id="KW-1185">Reference proteome</keyword>
<dbReference type="CDD" id="cd00821">
    <property type="entry name" value="PH"/>
    <property type="match status" value="1"/>
</dbReference>
<feature type="region of interest" description="Disordered" evidence="1">
    <location>
        <begin position="265"/>
        <end position="317"/>
    </location>
</feature>
<comment type="caution">
    <text evidence="4">The sequence shown here is derived from an EMBL/GenBank/DDBJ whole genome shotgun (WGS) entry which is preliminary data.</text>
</comment>
<dbReference type="Gene3D" id="2.30.29.30">
    <property type="entry name" value="Pleckstrin-homology domain (PH domain)/Phosphotyrosine-binding domain (PTB)"/>
    <property type="match status" value="1"/>
</dbReference>
<feature type="compositionally biased region" description="Acidic residues" evidence="1">
    <location>
        <begin position="288"/>
        <end position="302"/>
    </location>
</feature>
<dbReference type="Pfam" id="PF00169">
    <property type="entry name" value="PH"/>
    <property type="match status" value="1"/>
</dbReference>
<evidence type="ECO:0000313" key="4">
    <source>
        <dbReference type="EMBL" id="KAK3280160.1"/>
    </source>
</evidence>
<feature type="compositionally biased region" description="Basic and acidic residues" evidence="1">
    <location>
        <begin position="266"/>
        <end position="279"/>
    </location>
</feature>
<feature type="domain" description="4Fe-4S ferredoxin-type" evidence="3">
    <location>
        <begin position="47"/>
        <end position="77"/>
    </location>
</feature>
<dbReference type="SMART" id="SM00233">
    <property type="entry name" value="PH"/>
    <property type="match status" value="1"/>
</dbReference>
<dbReference type="SUPFAM" id="SSF50729">
    <property type="entry name" value="PH domain-like"/>
    <property type="match status" value="1"/>
</dbReference>
<evidence type="ECO:0000259" key="3">
    <source>
        <dbReference type="PROSITE" id="PS51379"/>
    </source>
</evidence>
<dbReference type="EMBL" id="LGRX02004507">
    <property type="protein sequence ID" value="KAK3280160.1"/>
    <property type="molecule type" value="Genomic_DNA"/>
</dbReference>
<dbReference type="InterPro" id="IPR011993">
    <property type="entry name" value="PH-like_dom_sf"/>
</dbReference>
<organism evidence="4 5">
    <name type="scientific">Cymbomonas tetramitiformis</name>
    <dbReference type="NCBI Taxonomy" id="36881"/>
    <lineage>
        <taxon>Eukaryota</taxon>
        <taxon>Viridiplantae</taxon>
        <taxon>Chlorophyta</taxon>
        <taxon>Pyramimonadophyceae</taxon>
        <taxon>Pyramimonadales</taxon>
        <taxon>Pyramimonadaceae</taxon>
        <taxon>Cymbomonas</taxon>
    </lineage>
</organism>
<dbReference type="PROSITE" id="PS50003">
    <property type="entry name" value="PH_DOMAIN"/>
    <property type="match status" value="1"/>
</dbReference>
<evidence type="ECO:0008006" key="6">
    <source>
        <dbReference type="Google" id="ProtNLM"/>
    </source>
</evidence>
<feature type="region of interest" description="Disordered" evidence="1">
    <location>
        <begin position="390"/>
        <end position="418"/>
    </location>
</feature>
<accession>A0AAE0LCX1</accession>
<dbReference type="Proteomes" id="UP001190700">
    <property type="component" value="Unassembled WGS sequence"/>
</dbReference>
<evidence type="ECO:0000256" key="1">
    <source>
        <dbReference type="SAM" id="MobiDB-lite"/>
    </source>
</evidence>
<reference evidence="4 5" key="1">
    <citation type="journal article" date="2015" name="Genome Biol. Evol.">
        <title>Comparative Genomics of a Bacterivorous Green Alga Reveals Evolutionary Causalities and Consequences of Phago-Mixotrophic Mode of Nutrition.</title>
        <authorList>
            <person name="Burns J.A."/>
            <person name="Paasch A."/>
            <person name="Narechania A."/>
            <person name="Kim E."/>
        </authorList>
    </citation>
    <scope>NUCLEOTIDE SEQUENCE [LARGE SCALE GENOMIC DNA]</scope>
    <source>
        <strain evidence="4 5">PLY_AMNH</strain>
    </source>
</reference>
<proteinExistence type="predicted"/>
<dbReference type="PROSITE" id="PS51379">
    <property type="entry name" value="4FE4S_FER_2"/>
    <property type="match status" value="1"/>
</dbReference>
<dbReference type="InterPro" id="IPR017896">
    <property type="entry name" value="4Fe4S_Fe-S-bd"/>
</dbReference>
<dbReference type="InterPro" id="IPR001849">
    <property type="entry name" value="PH_domain"/>
</dbReference>
<dbReference type="PANTHER" id="PTHR14336">
    <property type="entry name" value="TANDEM PH DOMAIN CONTAINING PROTEIN"/>
    <property type="match status" value="1"/>
</dbReference>
<evidence type="ECO:0000259" key="2">
    <source>
        <dbReference type="PROSITE" id="PS50003"/>
    </source>
</evidence>
<dbReference type="InterPro" id="IPR051707">
    <property type="entry name" value="PI-Interact_SigTrans_Reg"/>
</dbReference>
<feature type="domain" description="PH" evidence="2">
    <location>
        <begin position="414"/>
        <end position="532"/>
    </location>
</feature>
<gene>
    <name evidence="4" type="ORF">CYMTET_11990</name>
</gene>
<dbReference type="AlphaFoldDB" id="A0AAE0LCX1"/>
<name>A0AAE0LCX1_9CHLO</name>
<sequence length="578" mass="64103">MASCGLPSSCSGRRSRDGLMRTAELGRVLLQLWSALGLFGEEMSPSQYPRANSSACTECGGCVALGCSAKQLQQSGEHAKGVLKVTARRQTDTGDSLMALTHVREMMTALGTLELCMVVKSRSQPIHPEAQKVAITMSAQEQPSKHWWHFNSSWDNFQQRFIDLSGLHFRYYSKRDDEGNGVDMKGELVLTYGLSGDIPMISSGEYEWTQATPEARKCSHFVLVAAAGKEMALPWEGEVGVAGGLELATRWRAALVMVADYGQRQAESDDHEAPLRRISESTSTSPLVEDEDADEMMEEDEISEPKPGNRLATSRSIHMSHFKRNSSILRRNEDGVETAPSSPTAVSAWSDSDGITRQLRERSLSTPLGLYADQLTELRAGKLVKESILHGSEEERLTSPDTEEDARDGGDGVPGRMEGWLKKRGQTVKSWKERWFVLDGLELSYYSCRLTTREASTNGGVRNLKGKVTLTDGRVEISSDTTKSRISLVSGLRRLEQHRIILTTKDGRQLHMSTESVKDLTLWYKAISATIDGARLSTPLKLDFGSVYRRMDSRIPLAAAFRRSNLGSFLKNKKEEDI</sequence>
<evidence type="ECO:0000313" key="5">
    <source>
        <dbReference type="Proteomes" id="UP001190700"/>
    </source>
</evidence>